<dbReference type="AlphaFoldDB" id="A0A382DZH6"/>
<dbReference type="EMBL" id="UINC01041683">
    <property type="protein sequence ID" value="SVB43294.1"/>
    <property type="molecule type" value="Genomic_DNA"/>
</dbReference>
<evidence type="ECO:0000313" key="1">
    <source>
        <dbReference type="EMBL" id="SVB43294.1"/>
    </source>
</evidence>
<reference evidence="1" key="1">
    <citation type="submission" date="2018-05" db="EMBL/GenBank/DDBJ databases">
        <authorList>
            <person name="Lanie J.A."/>
            <person name="Ng W.-L."/>
            <person name="Kazmierczak K.M."/>
            <person name="Andrzejewski T.M."/>
            <person name="Davidsen T.M."/>
            <person name="Wayne K.J."/>
            <person name="Tettelin H."/>
            <person name="Glass J.I."/>
            <person name="Rusch D."/>
            <person name="Podicherti R."/>
            <person name="Tsui H.-C.T."/>
            <person name="Winkler M.E."/>
        </authorList>
    </citation>
    <scope>NUCLEOTIDE SEQUENCE</scope>
</reference>
<proteinExistence type="predicted"/>
<organism evidence="1">
    <name type="scientific">marine metagenome</name>
    <dbReference type="NCBI Taxonomy" id="408172"/>
    <lineage>
        <taxon>unclassified sequences</taxon>
        <taxon>metagenomes</taxon>
        <taxon>ecological metagenomes</taxon>
    </lineage>
</organism>
<protein>
    <submittedName>
        <fullName evidence="1">Uncharacterized protein</fullName>
    </submittedName>
</protein>
<gene>
    <name evidence="1" type="ORF">METZ01_LOCUS196148</name>
</gene>
<name>A0A382DZH6_9ZZZZ</name>
<accession>A0A382DZH6</accession>
<sequence length="33" mass="3467">MSEQITTRISDLSLSVSEVVGIHVVLLGLGQQG</sequence>